<comment type="cofactor">
    <cofactor evidence="11">
        <name>Mg(2+)</name>
        <dbReference type="ChEBI" id="CHEBI:18420"/>
    </cofactor>
</comment>
<evidence type="ECO:0000256" key="10">
    <source>
        <dbReference type="ARBA" id="ARBA00023016"/>
    </source>
</evidence>
<dbReference type="InterPro" id="IPR011009">
    <property type="entry name" value="Kinase-like_dom_sf"/>
</dbReference>
<dbReference type="PANTHER" id="PTHR39573:SF1">
    <property type="entry name" value="STRESS RESPONSE KINASE A"/>
    <property type="match status" value="1"/>
</dbReference>
<dbReference type="Gene3D" id="1.10.510.10">
    <property type="entry name" value="Transferase(Phosphotransferase) domain 1"/>
    <property type="match status" value="1"/>
</dbReference>
<dbReference type="STRING" id="1821621.A8C75_14040"/>
<evidence type="ECO:0000256" key="5">
    <source>
        <dbReference type="ARBA" id="ARBA00022723"/>
    </source>
</evidence>
<evidence type="ECO:0000256" key="8">
    <source>
        <dbReference type="ARBA" id="ARBA00022840"/>
    </source>
</evidence>
<proteinExistence type="inferred from homology"/>
<gene>
    <name evidence="11" type="primary">srkA</name>
    <name evidence="13" type="ORF">A8C75_14040</name>
</gene>
<evidence type="ECO:0000256" key="4">
    <source>
        <dbReference type="ARBA" id="ARBA00022679"/>
    </source>
</evidence>
<dbReference type="SUPFAM" id="SSF56112">
    <property type="entry name" value="Protein kinase-like (PK-like)"/>
    <property type="match status" value="1"/>
</dbReference>
<evidence type="ECO:0000259" key="12">
    <source>
        <dbReference type="Pfam" id="PF01636"/>
    </source>
</evidence>
<feature type="active site" evidence="11">
    <location>
        <position position="202"/>
    </location>
</feature>
<evidence type="ECO:0000256" key="2">
    <source>
        <dbReference type="ARBA" id="ARBA00022527"/>
    </source>
</evidence>
<comment type="subunit">
    <text evidence="11">Monomer.</text>
</comment>
<dbReference type="GO" id="GO:0004674">
    <property type="term" value="F:protein serine/threonine kinase activity"/>
    <property type="evidence" value="ECO:0007669"/>
    <property type="project" value="UniProtKB-UniRule"/>
</dbReference>
<keyword evidence="7 11" id="KW-0418">Kinase</keyword>
<comment type="catalytic activity">
    <reaction evidence="11">
        <text>L-threonyl-[protein] + ATP = O-phospho-L-threonyl-[protein] + ADP + H(+)</text>
        <dbReference type="Rhea" id="RHEA:46608"/>
        <dbReference type="Rhea" id="RHEA-COMP:11060"/>
        <dbReference type="Rhea" id="RHEA-COMP:11605"/>
        <dbReference type="ChEBI" id="CHEBI:15378"/>
        <dbReference type="ChEBI" id="CHEBI:30013"/>
        <dbReference type="ChEBI" id="CHEBI:30616"/>
        <dbReference type="ChEBI" id="CHEBI:61977"/>
        <dbReference type="ChEBI" id="CHEBI:456216"/>
        <dbReference type="EC" id="2.7.11.1"/>
    </reaction>
</comment>
<keyword evidence="1 11" id="KW-0963">Cytoplasm</keyword>
<evidence type="ECO:0000256" key="7">
    <source>
        <dbReference type="ARBA" id="ARBA00022777"/>
    </source>
</evidence>
<feature type="active site" description="Proton acceptor" evidence="11">
    <location>
        <position position="185"/>
    </location>
</feature>
<reference evidence="13 14" key="2">
    <citation type="journal article" date="2018" name="Int. J. Syst. Evol. Microbiol.">
        <title>Marinobacterium aestuarii sp. nov., a benzene-degrading marine bacterium isolated from estuary sediment.</title>
        <authorList>
            <person name="Bae S.S."/>
            <person name="Jung J."/>
            <person name="Chung D."/>
            <person name="Baek K."/>
        </authorList>
    </citation>
    <scope>NUCLEOTIDE SEQUENCE [LARGE SCALE GENOMIC DNA]</scope>
    <source>
        <strain evidence="13 14">ST58-10</strain>
    </source>
</reference>
<dbReference type="Proteomes" id="UP000078070">
    <property type="component" value="Chromosome"/>
</dbReference>
<comment type="subcellular location">
    <subcellularLocation>
        <location evidence="11">Cytoplasm</location>
    </subcellularLocation>
</comment>
<dbReference type="GO" id="GO:0005524">
    <property type="term" value="F:ATP binding"/>
    <property type="evidence" value="ECO:0007669"/>
    <property type="project" value="UniProtKB-UniRule"/>
</dbReference>
<sequence>MDAVEELGYLCDGVIFPLNSYENRVYQVGIEEQPPLIAKFYRPHRWSEAQILEEHALCYEMEEYELPVVAPWRDESGRSLFQRGDFWFALYPRRGGRAPEFDDLDNLLILGRFLGRMHAIGAKMPFVHRPVLNSQTYGHASVALLREDFIPRDLRPAYETLSRDVLKLVDEAMAESTTLIRVHGDCHAGNVLWRDNTPNFVDFDDARMAPAVQDIWMLLSGDRDSQQRQLCEVVEGYNEFYDFHPRELRQIEALRTLRIMHYSAWLARRWADPAFPRAFPWFNTERYWSEHILELREQFAALQEPSLRLL</sequence>
<dbReference type="GO" id="GO:0106310">
    <property type="term" value="F:protein serine kinase activity"/>
    <property type="evidence" value="ECO:0007669"/>
    <property type="project" value="RHEA"/>
</dbReference>
<protein>
    <recommendedName>
        <fullName evidence="11">Stress response kinase A</fullName>
        <ecNumber evidence="11">2.7.11.1</ecNumber>
    </recommendedName>
    <alternativeName>
        <fullName evidence="11">Serine/threonine-protein kinase SrkA</fullName>
    </alternativeName>
</protein>
<name>A0A1A9F6A1_9GAMM</name>
<dbReference type="AlphaFoldDB" id="A0A1A9F6A1"/>
<reference evidence="14" key="1">
    <citation type="submission" date="2016-05" db="EMBL/GenBank/DDBJ databases">
        <authorList>
            <person name="Baek K."/>
            <person name="Yang S.-J."/>
        </authorList>
    </citation>
    <scope>NUCLEOTIDE SEQUENCE [LARGE SCALE GENOMIC DNA]</scope>
    <source>
        <strain evidence="14">ST58-10</strain>
    </source>
</reference>
<dbReference type="GO" id="GO:0005737">
    <property type="term" value="C:cytoplasm"/>
    <property type="evidence" value="ECO:0007669"/>
    <property type="project" value="UniProtKB-SubCell"/>
</dbReference>
<evidence type="ECO:0000313" key="14">
    <source>
        <dbReference type="Proteomes" id="UP000078070"/>
    </source>
</evidence>
<dbReference type="Gene3D" id="1.20.1270.170">
    <property type="match status" value="1"/>
</dbReference>
<keyword evidence="2 11" id="KW-0723">Serine/threonine-protein kinase</keyword>
<dbReference type="PANTHER" id="PTHR39573">
    <property type="entry name" value="STRESS RESPONSE KINASE A"/>
    <property type="match status" value="1"/>
</dbReference>
<dbReference type="Pfam" id="PF01636">
    <property type="entry name" value="APH"/>
    <property type="match status" value="1"/>
</dbReference>
<evidence type="ECO:0000256" key="9">
    <source>
        <dbReference type="ARBA" id="ARBA00022842"/>
    </source>
</evidence>
<keyword evidence="8 11" id="KW-0067">ATP-binding</keyword>
<keyword evidence="14" id="KW-1185">Reference proteome</keyword>
<dbReference type="GO" id="GO:0000287">
    <property type="term" value="F:magnesium ion binding"/>
    <property type="evidence" value="ECO:0007669"/>
    <property type="project" value="UniProtKB-UniRule"/>
</dbReference>
<keyword evidence="6 11" id="KW-0547">Nucleotide-binding</keyword>
<feature type="site" description="ATP" evidence="11">
    <location>
        <position position="20"/>
    </location>
</feature>
<evidence type="ECO:0000256" key="6">
    <source>
        <dbReference type="ARBA" id="ARBA00022741"/>
    </source>
</evidence>
<comment type="catalytic activity">
    <reaction evidence="11">
        <text>L-seryl-[protein] + ATP = O-phospho-L-seryl-[protein] + ADP + H(+)</text>
        <dbReference type="Rhea" id="RHEA:17989"/>
        <dbReference type="Rhea" id="RHEA-COMP:9863"/>
        <dbReference type="Rhea" id="RHEA-COMP:11604"/>
        <dbReference type="ChEBI" id="CHEBI:15378"/>
        <dbReference type="ChEBI" id="CHEBI:29999"/>
        <dbReference type="ChEBI" id="CHEBI:30616"/>
        <dbReference type="ChEBI" id="CHEBI:83421"/>
        <dbReference type="ChEBI" id="CHEBI:456216"/>
        <dbReference type="EC" id="2.7.11.1"/>
    </reaction>
</comment>
<feature type="domain" description="Aminoglycoside phosphotransferase" evidence="12">
    <location>
        <begin position="19"/>
        <end position="249"/>
    </location>
</feature>
<dbReference type="HAMAP" id="MF_01497">
    <property type="entry name" value="SrkA_kinase"/>
    <property type="match status" value="1"/>
</dbReference>
<dbReference type="InterPro" id="IPR032882">
    <property type="entry name" value="SrkA/RdoA"/>
</dbReference>
<evidence type="ECO:0000256" key="3">
    <source>
        <dbReference type="ARBA" id="ARBA00022553"/>
    </source>
</evidence>
<keyword evidence="9 11" id="KW-0460">Magnesium</keyword>
<evidence type="ECO:0000313" key="13">
    <source>
        <dbReference type="EMBL" id="ANG65279.1"/>
    </source>
</evidence>
<evidence type="ECO:0000256" key="11">
    <source>
        <dbReference type="HAMAP-Rule" id="MF_01497"/>
    </source>
</evidence>
<dbReference type="EMBL" id="CP015839">
    <property type="protein sequence ID" value="ANG65279.1"/>
    <property type="molecule type" value="Genomic_DNA"/>
</dbReference>
<keyword evidence="5 11" id="KW-0479">Metal-binding</keyword>
<comment type="function">
    <text evidence="11">A protein kinase that phosphorylates Ser and Thr residues. Probably acts to suppress the effects of stress linked to accumulation of reactive oxygen species. Probably involved in the extracytoplasmic stress response.</text>
</comment>
<evidence type="ECO:0000256" key="1">
    <source>
        <dbReference type="ARBA" id="ARBA00022490"/>
    </source>
</evidence>
<accession>A0A1A9F6A1</accession>
<dbReference type="Gene3D" id="3.30.200.70">
    <property type="match status" value="1"/>
</dbReference>
<feature type="binding site" evidence="11">
    <location>
        <position position="202"/>
    </location>
    <ligand>
        <name>Mg(2+)</name>
        <dbReference type="ChEBI" id="CHEBI:18420"/>
    </ligand>
</feature>
<dbReference type="InterPro" id="IPR002575">
    <property type="entry name" value="Aminoglycoside_PTrfase"/>
</dbReference>
<keyword evidence="10 11" id="KW-0346">Stress response</keyword>
<keyword evidence="3 11" id="KW-0597">Phosphoprotein</keyword>
<feature type="binding site" evidence="11">
    <location>
        <position position="190"/>
    </location>
    <ligand>
        <name>Mg(2+)</name>
        <dbReference type="ChEBI" id="CHEBI:18420"/>
    </ligand>
</feature>
<dbReference type="NCBIfam" id="NF008738">
    <property type="entry name" value="PRK11768.1"/>
    <property type="match status" value="1"/>
</dbReference>
<comment type="similarity">
    <text evidence="11">Belongs to the SrkA/RdoA protein kinase family.</text>
</comment>
<dbReference type="KEGG" id="mars:A8C75_14040"/>
<organism evidence="13 14">
    <name type="scientific">Marinobacterium aestuarii</name>
    <dbReference type="NCBI Taxonomy" id="1821621"/>
    <lineage>
        <taxon>Bacteria</taxon>
        <taxon>Pseudomonadati</taxon>
        <taxon>Pseudomonadota</taxon>
        <taxon>Gammaproteobacteria</taxon>
        <taxon>Oceanospirillales</taxon>
        <taxon>Oceanospirillaceae</taxon>
        <taxon>Marinobacterium</taxon>
    </lineage>
</organism>
<dbReference type="EC" id="2.7.11.1" evidence="11"/>
<keyword evidence="4 11" id="KW-0808">Transferase</keyword>